<organism evidence="1">
    <name type="scientific">Emericella nidulans</name>
    <name type="common">Aspergillus nidulans</name>
    <dbReference type="NCBI Taxonomy" id="162425"/>
    <lineage>
        <taxon>Eukaryota</taxon>
        <taxon>Fungi</taxon>
        <taxon>Dikarya</taxon>
        <taxon>Ascomycota</taxon>
        <taxon>Pezizomycotina</taxon>
        <taxon>Eurotiomycetes</taxon>
        <taxon>Eurotiomycetidae</taxon>
        <taxon>Eurotiales</taxon>
        <taxon>Aspergillaceae</taxon>
        <taxon>Aspergillus</taxon>
        <taxon>Aspergillus subgen. Nidulantes</taxon>
    </lineage>
</organism>
<dbReference type="InterPro" id="IPR011990">
    <property type="entry name" value="TPR-like_helical_dom_sf"/>
</dbReference>
<accession>Q7LVX2</accession>
<name>Q7LVX2_EMEND</name>
<dbReference type="Gene3D" id="1.25.40.10">
    <property type="entry name" value="Tetratricopeptide repeat domain"/>
    <property type="match status" value="1"/>
</dbReference>
<proteinExistence type="predicted"/>
<dbReference type="SUPFAM" id="SSF48452">
    <property type="entry name" value="TPR-like"/>
    <property type="match status" value="1"/>
</dbReference>
<dbReference type="EMBL" id="AC000133">
    <property type="protein sequence ID" value="AAB48674.1"/>
    <property type="molecule type" value="Genomic_DNA"/>
</dbReference>
<feature type="non-terminal residue" evidence="1">
    <location>
        <position position="1"/>
    </location>
</feature>
<dbReference type="Pfam" id="PF13374">
    <property type="entry name" value="TPR_10"/>
    <property type="match status" value="1"/>
</dbReference>
<evidence type="ECO:0000313" key="1">
    <source>
        <dbReference type="EMBL" id="AAB48674.1"/>
    </source>
</evidence>
<dbReference type="AlphaFoldDB" id="Q7LVX2"/>
<sequence>EGTMNCMHNLARTWKHLGHLDESIALFEECINLSNKVLGPEHQSTQTTLNCLLRTKGQRGDGDFHLGNKE</sequence>
<protein>
    <submittedName>
        <fullName evidence="1">ORF</fullName>
    </submittedName>
</protein>
<reference evidence="1" key="1">
    <citation type="submission" date="1997-03" db="EMBL/GenBank/DDBJ databases">
        <title>Why is Aspergillus nidulans genomics important in gene function assignments?</title>
        <authorList>
            <person name="Kupfer D.M."/>
            <person name="Reece C.A."/>
            <person name="Clifton S.W."/>
            <person name="Roe B.A."/>
            <person name="Prade R.A."/>
        </authorList>
    </citation>
    <scope>NUCLEOTIDE SEQUENCE</scope>
</reference>